<dbReference type="Proteomes" id="UP001516400">
    <property type="component" value="Unassembled WGS sequence"/>
</dbReference>
<accession>A0ABD2MM88</accession>
<reference evidence="2 3" key="1">
    <citation type="journal article" date="2021" name="BMC Biol.">
        <title>Horizontally acquired antibacterial genes associated with adaptive radiation of ladybird beetles.</title>
        <authorList>
            <person name="Li H.S."/>
            <person name="Tang X.F."/>
            <person name="Huang Y.H."/>
            <person name="Xu Z.Y."/>
            <person name="Chen M.L."/>
            <person name="Du X.Y."/>
            <person name="Qiu B.Y."/>
            <person name="Chen P.T."/>
            <person name="Zhang W."/>
            <person name="Slipinski A."/>
            <person name="Escalona H.E."/>
            <person name="Waterhouse R.M."/>
            <person name="Zwick A."/>
            <person name="Pang H."/>
        </authorList>
    </citation>
    <scope>NUCLEOTIDE SEQUENCE [LARGE SCALE GENOMIC DNA]</scope>
    <source>
        <strain evidence="2">SYSU2018</strain>
    </source>
</reference>
<protein>
    <submittedName>
        <fullName evidence="2">Uncharacterized protein</fullName>
    </submittedName>
</protein>
<feature type="compositionally biased region" description="Acidic residues" evidence="1">
    <location>
        <begin position="85"/>
        <end position="99"/>
    </location>
</feature>
<gene>
    <name evidence="2" type="ORF">HHI36_011636</name>
</gene>
<evidence type="ECO:0000256" key="1">
    <source>
        <dbReference type="SAM" id="MobiDB-lite"/>
    </source>
</evidence>
<evidence type="ECO:0000313" key="2">
    <source>
        <dbReference type="EMBL" id="KAL3267513.1"/>
    </source>
</evidence>
<feature type="compositionally biased region" description="Basic and acidic residues" evidence="1">
    <location>
        <begin position="125"/>
        <end position="134"/>
    </location>
</feature>
<proteinExistence type="predicted"/>
<dbReference type="EMBL" id="JABFTP020000001">
    <property type="protein sequence ID" value="KAL3267513.1"/>
    <property type="molecule type" value="Genomic_DNA"/>
</dbReference>
<evidence type="ECO:0000313" key="3">
    <source>
        <dbReference type="Proteomes" id="UP001516400"/>
    </source>
</evidence>
<feature type="region of interest" description="Disordered" evidence="1">
    <location>
        <begin position="74"/>
        <end position="137"/>
    </location>
</feature>
<organism evidence="2 3">
    <name type="scientific">Cryptolaemus montrouzieri</name>
    <dbReference type="NCBI Taxonomy" id="559131"/>
    <lineage>
        <taxon>Eukaryota</taxon>
        <taxon>Metazoa</taxon>
        <taxon>Ecdysozoa</taxon>
        <taxon>Arthropoda</taxon>
        <taxon>Hexapoda</taxon>
        <taxon>Insecta</taxon>
        <taxon>Pterygota</taxon>
        <taxon>Neoptera</taxon>
        <taxon>Endopterygota</taxon>
        <taxon>Coleoptera</taxon>
        <taxon>Polyphaga</taxon>
        <taxon>Cucujiformia</taxon>
        <taxon>Coccinelloidea</taxon>
        <taxon>Coccinellidae</taxon>
        <taxon>Scymninae</taxon>
        <taxon>Scymnini</taxon>
        <taxon>Cryptolaemus</taxon>
    </lineage>
</organism>
<comment type="caution">
    <text evidence="2">The sequence shown here is derived from an EMBL/GenBank/DDBJ whole genome shotgun (WGS) entry which is preliminary data.</text>
</comment>
<name>A0ABD2MM88_9CUCU</name>
<keyword evidence="3" id="KW-1185">Reference proteome</keyword>
<sequence length="171" mass="19613">MWNLCSKFGTWSLMDPSFLNGAMDVRTFYDIYVNPLIDYSQGDSDLSDREDDVQMSNKFSSKILSAPAEASLRNIIGGKRNTEETDKEEDDYSLEEDDEPASKKVRKSEVPKSIRTVKGQGKYGKSKERWRNGDFADEQVTNDSTDIEGIDVTSLVELFELFWDVDLYQYI</sequence>
<dbReference type="AlphaFoldDB" id="A0ABD2MM88"/>